<gene>
    <name evidence="2" type="ORF">TRITD_4Bv1G138230</name>
</gene>
<feature type="region of interest" description="Disordered" evidence="1">
    <location>
        <begin position="1"/>
        <end position="75"/>
    </location>
</feature>
<evidence type="ECO:0000313" key="3">
    <source>
        <dbReference type="Proteomes" id="UP000324705"/>
    </source>
</evidence>
<keyword evidence="3" id="KW-1185">Reference proteome</keyword>
<proteinExistence type="predicted"/>
<organism evidence="2 3">
    <name type="scientific">Triticum turgidum subsp. durum</name>
    <name type="common">Durum wheat</name>
    <name type="synonym">Triticum durum</name>
    <dbReference type="NCBI Taxonomy" id="4567"/>
    <lineage>
        <taxon>Eukaryota</taxon>
        <taxon>Viridiplantae</taxon>
        <taxon>Streptophyta</taxon>
        <taxon>Embryophyta</taxon>
        <taxon>Tracheophyta</taxon>
        <taxon>Spermatophyta</taxon>
        <taxon>Magnoliopsida</taxon>
        <taxon>Liliopsida</taxon>
        <taxon>Poales</taxon>
        <taxon>Poaceae</taxon>
        <taxon>BOP clade</taxon>
        <taxon>Pooideae</taxon>
        <taxon>Triticodae</taxon>
        <taxon>Triticeae</taxon>
        <taxon>Triticinae</taxon>
        <taxon>Triticum</taxon>
    </lineage>
</organism>
<sequence length="140" mass="15131">MGKRPPLVILSSSSDDDGGGGRCTASRGPSTRRTRTPATAPPAKQAPSSSRKKPRRGSSGGRGRRRASGTVLSGSLKDEFDMLTEDFSECLNDLGVSGSMRQTEELWIDKYKPLSSGELAVHKKKTSPICYWISQILPLH</sequence>
<evidence type="ECO:0000256" key="1">
    <source>
        <dbReference type="SAM" id="MobiDB-lite"/>
    </source>
</evidence>
<dbReference type="AlphaFoldDB" id="A0A9R0T600"/>
<dbReference type="EMBL" id="LT934118">
    <property type="protein sequence ID" value="VAI07830.1"/>
    <property type="molecule type" value="Genomic_DNA"/>
</dbReference>
<dbReference type="Pfam" id="PF03215">
    <property type="entry name" value="Rad17"/>
    <property type="match status" value="1"/>
</dbReference>
<accession>A0A9R0T600</accession>
<dbReference type="Gramene" id="TRITD4Bv1G138230.7">
    <property type="protein sequence ID" value="TRITD4Bv1G138230.7"/>
    <property type="gene ID" value="TRITD4Bv1G138230"/>
</dbReference>
<feature type="compositionally biased region" description="Basic residues" evidence="1">
    <location>
        <begin position="50"/>
        <end position="67"/>
    </location>
</feature>
<name>A0A9R0T600_TRITD</name>
<feature type="compositionally biased region" description="Low complexity" evidence="1">
    <location>
        <begin position="36"/>
        <end position="49"/>
    </location>
</feature>
<dbReference type="Proteomes" id="UP000324705">
    <property type="component" value="Chromosome 4B"/>
</dbReference>
<reference evidence="2 3" key="1">
    <citation type="submission" date="2017-09" db="EMBL/GenBank/DDBJ databases">
        <authorList>
            <consortium name="International Durum Wheat Genome Sequencing Consortium (IDWGSC)"/>
            <person name="Milanesi L."/>
        </authorList>
    </citation>
    <scope>NUCLEOTIDE SEQUENCE [LARGE SCALE GENOMIC DNA]</scope>
    <source>
        <strain evidence="3">cv. Svevo</strain>
    </source>
</reference>
<protein>
    <submittedName>
        <fullName evidence="2">Uncharacterized protein</fullName>
    </submittedName>
</protein>
<evidence type="ECO:0000313" key="2">
    <source>
        <dbReference type="EMBL" id="VAI07830.1"/>
    </source>
</evidence>